<comment type="caution">
    <text evidence="7">The sequence shown here is derived from an EMBL/GenBank/DDBJ whole genome shotgun (WGS) entry which is preliminary data.</text>
</comment>
<dbReference type="InterPro" id="IPR037185">
    <property type="entry name" value="EmrE-like"/>
</dbReference>
<evidence type="ECO:0000256" key="5">
    <source>
        <dbReference type="SAM" id="Phobius"/>
    </source>
</evidence>
<evidence type="ECO:0000256" key="4">
    <source>
        <dbReference type="ARBA" id="ARBA00023136"/>
    </source>
</evidence>
<proteinExistence type="predicted"/>
<organism evidence="7 8">
    <name type="scientific">Halococcus saccharolyticus DSM 5350</name>
    <dbReference type="NCBI Taxonomy" id="1227455"/>
    <lineage>
        <taxon>Archaea</taxon>
        <taxon>Methanobacteriati</taxon>
        <taxon>Methanobacteriota</taxon>
        <taxon>Stenosarchaea group</taxon>
        <taxon>Halobacteria</taxon>
        <taxon>Halobacteriales</taxon>
        <taxon>Halococcaceae</taxon>
        <taxon>Halococcus</taxon>
    </lineage>
</organism>
<evidence type="ECO:0000256" key="3">
    <source>
        <dbReference type="ARBA" id="ARBA00022989"/>
    </source>
</evidence>
<keyword evidence="4 5" id="KW-0472">Membrane</keyword>
<dbReference type="AlphaFoldDB" id="M0MPN7"/>
<keyword evidence="2 5" id="KW-0812">Transmembrane</keyword>
<evidence type="ECO:0000313" key="8">
    <source>
        <dbReference type="Proteomes" id="UP000011669"/>
    </source>
</evidence>
<keyword evidence="3 5" id="KW-1133">Transmembrane helix</keyword>
<evidence type="ECO:0000256" key="2">
    <source>
        <dbReference type="ARBA" id="ARBA00022692"/>
    </source>
</evidence>
<feature type="transmembrane region" description="Helical" evidence="5">
    <location>
        <begin position="75"/>
        <end position="95"/>
    </location>
</feature>
<feature type="transmembrane region" description="Helical" evidence="5">
    <location>
        <begin position="14"/>
        <end position="39"/>
    </location>
</feature>
<dbReference type="EMBL" id="AOMD01000012">
    <property type="protein sequence ID" value="EMA46694.1"/>
    <property type="molecule type" value="Genomic_DNA"/>
</dbReference>
<dbReference type="InterPro" id="IPR050638">
    <property type="entry name" value="AA-Vitamin_Transporters"/>
</dbReference>
<dbReference type="Proteomes" id="UP000011669">
    <property type="component" value="Unassembled WGS sequence"/>
</dbReference>
<dbReference type="STRING" id="1227455.C449_03471"/>
<evidence type="ECO:0000256" key="1">
    <source>
        <dbReference type="ARBA" id="ARBA00004141"/>
    </source>
</evidence>
<dbReference type="SUPFAM" id="SSF103481">
    <property type="entry name" value="Multidrug resistance efflux transporter EmrE"/>
    <property type="match status" value="1"/>
</dbReference>
<evidence type="ECO:0000313" key="7">
    <source>
        <dbReference type="EMBL" id="EMA46694.1"/>
    </source>
</evidence>
<dbReference type="PANTHER" id="PTHR32322:SF2">
    <property type="entry name" value="EAMA DOMAIN-CONTAINING PROTEIN"/>
    <property type="match status" value="1"/>
</dbReference>
<dbReference type="PATRIC" id="fig|1227455.4.peg.705"/>
<dbReference type="Pfam" id="PF00892">
    <property type="entry name" value="EamA"/>
    <property type="match status" value="1"/>
</dbReference>
<protein>
    <recommendedName>
        <fullName evidence="6">EamA domain-containing protein</fullName>
    </recommendedName>
</protein>
<dbReference type="InParanoid" id="M0MPN7"/>
<comment type="subcellular location">
    <subcellularLocation>
        <location evidence="1">Membrane</location>
        <topology evidence="1">Multi-pass membrane protein</topology>
    </subcellularLocation>
</comment>
<name>M0MPN7_9EURY</name>
<dbReference type="GO" id="GO:0016020">
    <property type="term" value="C:membrane"/>
    <property type="evidence" value="ECO:0007669"/>
    <property type="project" value="UniProtKB-SubCell"/>
</dbReference>
<evidence type="ECO:0000259" key="6">
    <source>
        <dbReference type="Pfam" id="PF00892"/>
    </source>
</evidence>
<feature type="domain" description="EamA" evidence="6">
    <location>
        <begin position="6"/>
        <end position="63"/>
    </location>
</feature>
<gene>
    <name evidence="7" type="ORF">C449_03471</name>
</gene>
<feature type="transmembrane region" description="Helical" evidence="5">
    <location>
        <begin position="46"/>
        <end position="63"/>
    </location>
</feature>
<accession>M0MPN7</accession>
<sequence length="139" mass="14595">MIGGTGLGFVGQQFLAAGVAAIIFSLSPVVTAVLAWILLPAERLDGRDYLGVLFGFVGIAVVIRPDPASLLDPEVVGKLLFFAGVTVVALGIVLVRRSQTTMPVPAITGWAMLLGGPSTSYSRSQSVNQSRAFNRHPCQ</sequence>
<reference evidence="7 8" key="1">
    <citation type="journal article" date="2014" name="PLoS Genet.">
        <title>Phylogenetically driven sequencing of extremely halophilic archaea reveals strategies for static and dynamic osmo-response.</title>
        <authorList>
            <person name="Becker E.A."/>
            <person name="Seitzer P.M."/>
            <person name="Tritt A."/>
            <person name="Larsen D."/>
            <person name="Krusor M."/>
            <person name="Yao A.I."/>
            <person name="Wu D."/>
            <person name="Madern D."/>
            <person name="Eisen J.A."/>
            <person name="Darling A.E."/>
            <person name="Facciotti M.T."/>
        </authorList>
    </citation>
    <scope>NUCLEOTIDE SEQUENCE [LARGE SCALE GENOMIC DNA]</scope>
    <source>
        <strain evidence="7 8">DSM 5350</strain>
    </source>
</reference>
<dbReference type="InterPro" id="IPR000620">
    <property type="entry name" value="EamA_dom"/>
</dbReference>
<keyword evidence="8" id="KW-1185">Reference proteome</keyword>
<dbReference type="PANTHER" id="PTHR32322">
    <property type="entry name" value="INNER MEMBRANE TRANSPORTER"/>
    <property type="match status" value="1"/>
</dbReference>